<dbReference type="Proteomes" id="UP000569329">
    <property type="component" value="Unassembled WGS sequence"/>
</dbReference>
<dbReference type="InterPro" id="IPR008949">
    <property type="entry name" value="Isoprenoid_synthase_dom_sf"/>
</dbReference>
<dbReference type="GO" id="GO:0004311">
    <property type="term" value="F:geranylgeranyl diphosphate synthase activity"/>
    <property type="evidence" value="ECO:0007669"/>
    <property type="project" value="UniProtKB-EC"/>
</dbReference>
<evidence type="ECO:0000313" key="4">
    <source>
        <dbReference type="EMBL" id="MBA8826203.1"/>
    </source>
</evidence>
<comment type="similarity">
    <text evidence="3">Belongs to the FPP/GGPP synthase family.</text>
</comment>
<dbReference type="PROSITE" id="PS00723">
    <property type="entry name" value="POLYPRENYL_SYNTHASE_1"/>
    <property type="match status" value="1"/>
</dbReference>
<dbReference type="Pfam" id="PF00348">
    <property type="entry name" value="polyprenyl_synt"/>
    <property type="match status" value="1"/>
</dbReference>
<dbReference type="GO" id="GO:0004337">
    <property type="term" value="F:(2E,6E)-farnesyl diphosphate synthase activity"/>
    <property type="evidence" value="ECO:0007669"/>
    <property type="project" value="UniProtKB-EC"/>
</dbReference>
<dbReference type="EC" id="2.5.1.10" evidence="4"/>
<dbReference type="AlphaFoldDB" id="A0A839DYW8"/>
<dbReference type="EC" id="2.5.1.29" evidence="4"/>
<evidence type="ECO:0000313" key="5">
    <source>
        <dbReference type="Proteomes" id="UP000569329"/>
    </source>
</evidence>
<keyword evidence="5" id="KW-1185">Reference proteome</keyword>
<dbReference type="Gene3D" id="1.10.600.10">
    <property type="entry name" value="Farnesyl Diphosphate Synthase"/>
    <property type="match status" value="1"/>
</dbReference>
<dbReference type="SUPFAM" id="SSF48576">
    <property type="entry name" value="Terpenoid synthases"/>
    <property type="match status" value="1"/>
</dbReference>
<dbReference type="EC" id="2.5.1.1" evidence="4"/>
<keyword evidence="3 4" id="KW-0808">Transferase</keyword>
<organism evidence="4 5">
    <name type="scientific">Halosaccharopolyspora lacisalsi</name>
    <dbReference type="NCBI Taxonomy" id="1000566"/>
    <lineage>
        <taxon>Bacteria</taxon>
        <taxon>Bacillati</taxon>
        <taxon>Actinomycetota</taxon>
        <taxon>Actinomycetes</taxon>
        <taxon>Pseudonocardiales</taxon>
        <taxon>Pseudonocardiaceae</taxon>
        <taxon>Halosaccharopolyspora</taxon>
    </lineage>
</organism>
<dbReference type="SFLD" id="SFLDS00005">
    <property type="entry name" value="Isoprenoid_Synthase_Type_I"/>
    <property type="match status" value="1"/>
</dbReference>
<dbReference type="RefSeq" id="WP_182545463.1">
    <property type="nucleotide sequence ID" value="NZ_JACGWZ010000005.1"/>
</dbReference>
<sequence>MTTSTARLPSALDRGRELVQPALREAVEHYLGSDMALVARYHHGWTDAEGTPTDVWTGKLVRPALTLLSAQAAGNSSADGTPAAAAVELVHNFSLLHDDIMDGDTARRGRATAWTLFGAPSATLAGNALLTTATSLLLDAEAVGARSAAASLMSATQRMINGQATDIAFEHRDDVTPAECLRMAGDKTGALLACACSLGAELAGAEAALIGRLHAFGEHLGIAFQLVDDLLGIWGESGRTGKETGADLRVRKRTLPVVAALDAQGSDELATLYFRREPLDEREVRRVAELVEGAGGRDWALSRADHHVAAARECLAEADLAESVRAEFLEFAEFMTGRRF</sequence>
<keyword evidence="2" id="KW-0460">Magnesium</keyword>
<evidence type="ECO:0000256" key="1">
    <source>
        <dbReference type="ARBA" id="ARBA00022723"/>
    </source>
</evidence>
<dbReference type="InterPro" id="IPR033749">
    <property type="entry name" value="Polyprenyl_synt_CS"/>
</dbReference>
<dbReference type="PANTHER" id="PTHR12001">
    <property type="entry name" value="GERANYLGERANYL PYROPHOSPHATE SYNTHASE"/>
    <property type="match status" value="1"/>
</dbReference>
<comment type="caution">
    <text evidence="4">The sequence shown here is derived from an EMBL/GenBank/DDBJ whole genome shotgun (WGS) entry which is preliminary data.</text>
</comment>
<dbReference type="GO" id="GO:0004161">
    <property type="term" value="F:dimethylallyltranstransferase activity"/>
    <property type="evidence" value="ECO:0007669"/>
    <property type="project" value="UniProtKB-EC"/>
</dbReference>
<dbReference type="GO" id="GO:0046872">
    <property type="term" value="F:metal ion binding"/>
    <property type="evidence" value="ECO:0007669"/>
    <property type="project" value="UniProtKB-KW"/>
</dbReference>
<proteinExistence type="inferred from homology"/>
<protein>
    <submittedName>
        <fullName evidence="4">Geranylgeranyl diphosphate synthase type I</fullName>
        <ecNumber evidence="4">2.5.1.1</ecNumber>
        <ecNumber evidence="4">2.5.1.10</ecNumber>
        <ecNumber evidence="4">2.5.1.29</ecNumber>
    </submittedName>
</protein>
<accession>A0A839DYW8</accession>
<name>A0A839DYW8_9PSEU</name>
<dbReference type="InterPro" id="IPR000092">
    <property type="entry name" value="Polyprenyl_synt"/>
</dbReference>
<dbReference type="PANTHER" id="PTHR12001:SF86">
    <property type="entry name" value="GERANYLGERANYL DIPHOSPHATE SYNTHASE"/>
    <property type="match status" value="1"/>
</dbReference>
<evidence type="ECO:0000256" key="2">
    <source>
        <dbReference type="ARBA" id="ARBA00022842"/>
    </source>
</evidence>
<dbReference type="GO" id="GO:0008299">
    <property type="term" value="P:isoprenoid biosynthetic process"/>
    <property type="evidence" value="ECO:0007669"/>
    <property type="project" value="InterPro"/>
</dbReference>
<keyword evidence="1" id="KW-0479">Metal-binding</keyword>
<dbReference type="PROSITE" id="PS00444">
    <property type="entry name" value="POLYPRENYL_SYNTHASE_2"/>
    <property type="match status" value="1"/>
</dbReference>
<dbReference type="SFLD" id="SFLDG01017">
    <property type="entry name" value="Polyprenyl_Transferase_Like"/>
    <property type="match status" value="1"/>
</dbReference>
<dbReference type="EMBL" id="JACGWZ010000005">
    <property type="protein sequence ID" value="MBA8826203.1"/>
    <property type="molecule type" value="Genomic_DNA"/>
</dbReference>
<evidence type="ECO:0000256" key="3">
    <source>
        <dbReference type="RuleBase" id="RU004466"/>
    </source>
</evidence>
<reference evidence="4 5" key="1">
    <citation type="submission" date="2020-07" db="EMBL/GenBank/DDBJ databases">
        <title>Sequencing the genomes of 1000 actinobacteria strains.</title>
        <authorList>
            <person name="Klenk H.-P."/>
        </authorList>
    </citation>
    <scope>NUCLEOTIDE SEQUENCE [LARGE SCALE GENOMIC DNA]</scope>
    <source>
        <strain evidence="4 5">DSM 45975</strain>
    </source>
</reference>
<gene>
    <name evidence="4" type="ORF">FHX42_003579</name>
</gene>
<dbReference type="CDD" id="cd00685">
    <property type="entry name" value="Trans_IPPS_HT"/>
    <property type="match status" value="1"/>
</dbReference>